<dbReference type="InterPro" id="IPR036938">
    <property type="entry name" value="PAP2/HPO_sf"/>
</dbReference>
<dbReference type="Gene3D" id="1.20.144.10">
    <property type="entry name" value="Phosphatidic acid phosphatase type 2/haloperoxidase"/>
    <property type="match status" value="1"/>
</dbReference>
<dbReference type="GO" id="GO:0009103">
    <property type="term" value="P:lipopolysaccharide biosynthetic process"/>
    <property type="evidence" value="ECO:0007669"/>
    <property type="project" value="UniProtKB-UniRule"/>
</dbReference>
<keyword evidence="4" id="KW-1185">Reference proteome</keyword>
<dbReference type="GO" id="GO:0009245">
    <property type="term" value="P:lipid A biosynthetic process"/>
    <property type="evidence" value="ECO:0007669"/>
    <property type="project" value="UniProtKB-UniRule"/>
</dbReference>
<gene>
    <name evidence="1" type="primary">lpxT</name>
    <name evidence="3" type="ORF">GW590_10640</name>
</gene>
<organism evidence="3 4">
    <name type="scientific">Rouxiella aceris</name>
    <dbReference type="NCBI Taxonomy" id="2703884"/>
    <lineage>
        <taxon>Bacteria</taxon>
        <taxon>Pseudomonadati</taxon>
        <taxon>Pseudomonadota</taxon>
        <taxon>Gammaproteobacteria</taxon>
        <taxon>Enterobacterales</taxon>
        <taxon>Yersiniaceae</taxon>
        <taxon>Rouxiella</taxon>
    </lineage>
</organism>
<evidence type="ECO:0000256" key="1">
    <source>
        <dbReference type="HAMAP-Rule" id="MF_01945"/>
    </source>
</evidence>
<accession>A0A848MJB2</accession>
<feature type="transmembrane region" description="Helical" evidence="1">
    <location>
        <begin position="173"/>
        <end position="192"/>
    </location>
</feature>
<keyword evidence="1" id="KW-0997">Cell inner membrane</keyword>
<feature type="transmembrane region" description="Helical" evidence="1">
    <location>
        <begin position="7"/>
        <end position="25"/>
    </location>
</feature>
<feature type="transmembrane region" description="Helical" evidence="1">
    <location>
        <begin position="198"/>
        <end position="223"/>
    </location>
</feature>
<dbReference type="UniPathway" id="UPA00030"/>
<feature type="transmembrane region" description="Helical" evidence="1">
    <location>
        <begin position="150"/>
        <end position="166"/>
    </location>
</feature>
<protein>
    <recommendedName>
        <fullName evidence="1">Lipid A 1-diphosphate synthase</fullName>
        <ecNumber evidence="1">2.7.4.29</ecNumber>
    </recommendedName>
    <alternativeName>
        <fullName evidence="1">Kdo(2)-lipid A phosphotransferase</fullName>
    </alternativeName>
    <alternativeName>
        <fullName evidence="1">Undecaprenyl pyrophosphate:lipid A 1-phosphate phosphotransferase</fullName>
    </alternativeName>
</protein>
<comment type="pathway">
    <text evidence="1">Bacterial outer membrane biogenesis; lipopolysaccharide biosynthesis.</text>
</comment>
<dbReference type="HAMAP" id="MF_01945">
    <property type="entry name" value="Lipid_A_LpxT"/>
    <property type="match status" value="1"/>
</dbReference>
<reference evidence="3 4" key="2">
    <citation type="submission" date="2020-06" db="EMBL/GenBank/DDBJ databases">
        <title>Polyphasic characterization of a Rahnella strain isolated from tree sap.</title>
        <authorList>
            <person name="Kim I.S."/>
        </authorList>
    </citation>
    <scope>NUCLEOTIDE SEQUENCE [LARGE SCALE GENOMIC DNA]</scope>
    <source>
        <strain evidence="3 4">SAP-1</strain>
    </source>
</reference>
<keyword evidence="1" id="KW-1133">Transmembrane helix</keyword>
<dbReference type="GO" id="GO:0043165">
    <property type="term" value="P:Gram-negative-bacterium-type cell outer membrane assembly"/>
    <property type="evidence" value="ECO:0007669"/>
    <property type="project" value="InterPro"/>
</dbReference>
<dbReference type="Proteomes" id="UP000585363">
    <property type="component" value="Unassembled WGS sequence"/>
</dbReference>
<dbReference type="CDD" id="cd01610">
    <property type="entry name" value="PAP2_like"/>
    <property type="match status" value="1"/>
</dbReference>
<dbReference type="SMART" id="SM00014">
    <property type="entry name" value="acidPPc"/>
    <property type="match status" value="1"/>
</dbReference>
<dbReference type="EC" id="2.7.4.29" evidence="1"/>
<name>A0A848MJB2_9GAMM</name>
<keyword evidence="1" id="KW-1003">Cell membrane</keyword>
<feature type="transmembrane region" description="Helical" evidence="1">
    <location>
        <begin position="64"/>
        <end position="82"/>
    </location>
</feature>
<dbReference type="GO" id="GO:0050380">
    <property type="term" value="F:undecaprenyl-diphosphatase activity"/>
    <property type="evidence" value="ECO:0007669"/>
    <property type="project" value="InterPro"/>
</dbReference>
<proteinExistence type="inferred from homology"/>
<keyword evidence="1" id="KW-0812">Transmembrane</keyword>
<dbReference type="GO" id="GO:0005886">
    <property type="term" value="C:plasma membrane"/>
    <property type="evidence" value="ECO:0007669"/>
    <property type="project" value="UniProtKB-SubCell"/>
</dbReference>
<comment type="subcellular location">
    <subcellularLocation>
        <location evidence="1">Cell inner membrane</location>
        <topology evidence="1">Multi-pass membrane protein</topology>
    </subcellularLocation>
    <text evidence="1">Transferase activity takes place on the periplamic side of the inner membrane.</text>
</comment>
<dbReference type="SUPFAM" id="SSF48317">
    <property type="entry name" value="Acid phosphatase/Vanadium-dependent haloperoxidase"/>
    <property type="match status" value="1"/>
</dbReference>
<dbReference type="GO" id="GO:0016776">
    <property type="term" value="F:phosphotransferase activity, phosphate group as acceptor"/>
    <property type="evidence" value="ECO:0007669"/>
    <property type="project" value="UniProtKB-UniRule"/>
</dbReference>
<keyword evidence="1" id="KW-0472">Membrane</keyword>
<comment type="function">
    <text evidence="1">Involved in the modification of the lipid A domain of lipopolysaccharides (LPS). Transfers a phosphate group from undecaprenyl pyrophosphate (C55-PP) to lipid A to form lipid A 1-diphosphate. Contributes to the recycling of undecaprenyl phosphate (C55-P).</text>
</comment>
<evidence type="ECO:0000313" key="4">
    <source>
        <dbReference type="Proteomes" id="UP000585363"/>
    </source>
</evidence>
<dbReference type="InterPro" id="IPR000326">
    <property type="entry name" value="PAP2/HPO"/>
</dbReference>
<dbReference type="Pfam" id="PF01569">
    <property type="entry name" value="PAP2"/>
    <property type="match status" value="1"/>
</dbReference>
<comment type="similarity">
    <text evidence="1">Belongs to the LpxT phosphotransferase family.</text>
</comment>
<keyword evidence="1" id="KW-0448">Lipopolysaccharide biosynthesis</keyword>
<feature type="transmembrane region" description="Helical" evidence="1">
    <location>
        <begin position="94"/>
        <end position="113"/>
    </location>
</feature>
<feature type="domain" description="Phosphatidic acid phosphatase type 2/haloperoxidase" evidence="2">
    <location>
        <begin position="95"/>
        <end position="210"/>
    </location>
</feature>
<comment type="catalytic activity">
    <reaction evidence="1">
        <text>an alpha-Kdo-(2-&gt;4)-alpha-Kdo-(2-&gt;6)-lipid A + di-trans,octa-cis-undecaprenyl diphosphate = an alpha-D-Kdo-(2-&gt;4)-alpha-D-Kdo-(2-&gt;6)-lipid A 1-diphosphate + di-trans,octa-cis-undecaprenyl phosphate</text>
        <dbReference type="Rhea" id="RHEA:74291"/>
        <dbReference type="ChEBI" id="CHEBI:58405"/>
        <dbReference type="ChEBI" id="CHEBI:60392"/>
        <dbReference type="ChEBI" id="CHEBI:176431"/>
        <dbReference type="ChEBI" id="CHEBI:193150"/>
        <dbReference type="EC" id="2.7.4.29"/>
    </reaction>
</comment>
<keyword evidence="1" id="KW-0808">Transferase</keyword>
<evidence type="ECO:0000313" key="3">
    <source>
        <dbReference type="EMBL" id="NMP27323.1"/>
    </source>
</evidence>
<sequence>MFRRHLATILILNIIGFALFLSYYLPANHGLWFAIDSSVFFYFNQHLATSKTFLHLVAISNNRAFDLCSLLAMGLLYLSDFIRQDRAGRRQRVIIGIVMLLTAVVLNQLGHLLPVSHPSPSLSFPHVNRVSELTGIPTKDASSDSFPGDHGMMLMVFSCFMLRYLGRRAFAIALAITIIFSLPRLMIGAHWFTDIMVGSLSVVLVGGSWWLMTPASDVLVNWLDKKLPKMAKK</sequence>
<comment type="caution">
    <text evidence="3">The sequence shown here is derived from an EMBL/GenBank/DDBJ whole genome shotgun (WGS) entry which is preliminary data.</text>
</comment>
<dbReference type="RefSeq" id="WP_169403041.1">
    <property type="nucleotide sequence ID" value="NZ_JAADJU010000005.1"/>
</dbReference>
<dbReference type="EMBL" id="JAADJU010000005">
    <property type="protein sequence ID" value="NMP27323.1"/>
    <property type="molecule type" value="Genomic_DNA"/>
</dbReference>
<reference evidence="3 4" key="1">
    <citation type="submission" date="2020-01" db="EMBL/GenBank/DDBJ databases">
        <authorList>
            <person name="Lee S.D."/>
        </authorList>
    </citation>
    <scope>NUCLEOTIDE SEQUENCE [LARGE SCALE GENOMIC DNA]</scope>
    <source>
        <strain evidence="3 4">SAP-1</strain>
    </source>
</reference>
<evidence type="ECO:0000259" key="2">
    <source>
        <dbReference type="SMART" id="SM00014"/>
    </source>
</evidence>
<dbReference type="InterPro" id="IPR032908">
    <property type="entry name" value="LpxT"/>
</dbReference>
<dbReference type="AlphaFoldDB" id="A0A848MJB2"/>